<reference evidence="1 2" key="1">
    <citation type="journal article" date="2010" name="J. Bacteriol.">
        <title>Genome sequence of Fulvimarina pelagi HTCC2506T, a Mn(II)-oxidizing alphaproteobacterium possessing an aerobic anoxygenic photosynthetic gene cluster and Xanthorhodopsin.</title>
        <authorList>
            <person name="Kang I."/>
            <person name="Oh H.M."/>
            <person name="Lim S.I."/>
            <person name="Ferriera S."/>
            <person name="Giovannoni S.J."/>
            <person name="Cho J.C."/>
        </authorList>
    </citation>
    <scope>NUCLEOTIDE SEQUENCE [LARGE SCALE GENOMIC DNA]</scope>
    <source>
        <strain evidence="1 2">HTCC2506</strain>
    </source>
</reference>
<protein>
    <submittedName>
        <fullName evidence="1">Uncharacterized protein</fullName>
    </submittedName>
</protein>
<dbReference type="eggNOG" id="ENOG5030K9B">
    <property type="taxonomic scope" value="Bacteria"/>
</dbReference>
<evidence type="ECO:0000313" key="1">
    <source>
        <dbReference type="EMBL" id="EAU42851.1"/>
    </source>
</evidence>
<keyword evidence="2" id="KW-1185">Reference proteome</keyword>
<accession>Q0G663</accession>
<proteinExistence type="predicted"/>
<evidence type="ECO:0000313" key="2">
    <source>
        <dbReference type="Proteomes" id="UP000004310"/>
    </source>
</evidence>
<dbReference type="AlphaFoldDB" id="Q0G663"/>
<dbReference type="Proteomes" id="UP000004310">
    <property type="component" value="Unassembled WGS sequence"/>
</dbReference>
<sequence>MPVSSTPMKRLFSHLPACVEASAAGSWRATANIIAMACSAVVIELPKGVFITMMPFLEAAGMSTLSTPMPALPTTFRFVAASMIFSVTLVAERIARPSYWPMTSRSFSLSLPRFGWKSTSTPRSRKIWTAVSESLSDTSTRGAMGGVL</sequence>
<gene>
    <name evidence="1" type="ORF">FP2506_08416</name>
</gene>
<name>Q0G663_9HYPH</name>
<comment type="caution">
    <text evidence="1">The sequence shown here is derived from an EMBL/GenBank/DDBJ whole genome shotgun (WGS) entry which is preliminary data.</text>
</comment>
<organism evidence="1 2">
    <name type="scientific">Fulvimarina pelagi HTCC2506</name>
    <dbReference type="NCBI Taxonomy" id="314231"/>
    <lineage>
        <taxon>Bacteria</taxon>
        <taxon>Pseudomonadati</taxon>
        <taxon>Pseudomonadota</taxon>
        <taxon>Alphaproteobacteria</taxon>
        <taxon>Hyphomicrobiales</taxon>
        <taxon>Aurantimonadaceae</taxon>
        <taxon>Fulvimarina</taxon>
    </lineage>
</organism>
<dbReference type="HOGENOM" id="CLU_1746836_0_0_5"/>
<dbReference type="EMBL" id="AATP01000001">
    <property type="protein sequence ID" value="EAU42851.1"/>
    <property type="molecule type" value="Genomic_DNA"/>
</dbReference>